<dbReference type="Proteomes" id="UP001476798">
    <property type="component" value="Unassembled WGS sequence"/>
</dbReference>
<feature type="coiled-coil region" evidence="1">
    <location>
        <begin position="52"/>
        <end position="86"/>
    </location>
</feature>
<evidence type="ECO:0000256" key="1">
    <source>
        <dbReference type="SAM" id="Coils"/>
    </source>
</evidence>
<evidence type="ECO:0000313" key="3">
    <source>
        <dbReference type="Proteomes" id="UP001476798"/>
    </source>
</evidence>
<evidence type="ECO:0000313" key="2">
    <source>
        <dbReference type="EMBL" id="MEQ2164578.1"/>
    </source>
</evidence>
<proteinExistence type="predicted"/>
<keyword evidence="3" id="KW-1185">Reference proteome</keyword>
<protein>
    <submittedName>
        <fullName evidence="2">Uncharacterized protein</fullName>
    </submittedName>
</protein>
<sequence length="110" mass="12821">MSRLQGHRDSIPAIQQVIRRRLSGPLLLPPLWRRHSCQDQHQRQYGVNGIPLDRLQEIYSQALASHDELRGQGAGLEEKLAQIMQNSLYPRECFIHHVCCQELYETLCYL</sequence>
<gene>
    <name evidence="2" type="ORF">GOODEAATRI_008039</name>
</gene>
<dbReference type="EMBL" id="JAHRIO010020412">
    <property type="protein sequence ID" value="MEQ2164578.1"/>
    <property type="molecule type" value="Genomic_DNA"/>
</dbReference>
<name>A0ABV0N1Q9_9TELE</name>
<keyword evidence="1" id="KW-0175">Coiled coil</keyword>
<comment type="caution">
    <text evidence="2">The sequence shown here is derived from an EMBL/GenBank/DDBJ whole genome shotgun (WGS) entry which is preliminary data.</text>
</comment>
<organism evidence="2 3">
    <name type="scientific">Goodea atripinnis</name>
    <dbReference type="NCBI Taxonomy" id="208336"/>
    <lineage>
        <taxon>Eukaryota</taxon>
        <taxon>Metazoa</taxon>
        <taxon>Chordata</taxon>
        <taxon>Craniata</taxon>
        <taxon>Vertebrata</taxon>
        <taxon>Euteleostomi</taxon>
        <taxon>Actinopterygii</taxon>
        <taxon>Neopterygii</taxon>
        <taxon>Teleostei</taxon>
        <taxon>Neoteleostei</taxon>
        <taxon>Acanthomorphata</taxon>
        <taxon>Ovalentaria</taxon>
        <taxon>Atherinomorphae</taxon>
        <taxon>Cyprinodontiformes</taxon>
        <taxon>Goodeidae</taxon>
        <taxon>Goodea</taxon>
    </lineage>
</organism>
<reference evidence="2 3" key="1">
    <citation type="submission" date="2021-06" db="EMBL/GenBank/DDBJ databases">
        <authorList>
            <person name="Palmer J.M."/>
        </authorList>
    </citation>
    <scope>NUCLEOTIDE SEQUENCE [LARGE SCALE GENOMIC DNA]</scope>
    <source>
        <strain evidence="2 3">GA_2019</strain>
        <tissue evidence="2">Muscle</tissue>
    </source>
</reference>
<accession>A0ABV0N1Q9</accession>